<proteinExistence type="predicted"/>
<dbReference type="InterPro" id="IPR013785">
    <property type="entry name" value="Aldolase_TIM"/>
</dbReference>
<organism evidence="6 7">
    <name type="scientific">Bifidobacterium adolescentis L2-32</name>
    <dbReference type="NCBI Taxonomy" id="411481"/>
    <lineage>
        <taxon>Bacteria</taxon>
        <taxon>Bacillati</taxon>
        <taxon>Actinomycetota</taxon>
        <taxon>Actinomycetes</taxon>
        <taxon>Bifidobacteriales</taxon>
        <taxon>Bifidobacteriaceae</taxon>
        <taxon>Bifidobacterium</taxon>
    </lineage>
</organism>
<keyword evidence="4" id="KW-0326">Glycosidase</keyword>
<dbReference type="InterPro" id="IPR002252">
    <property type="entry name" value="Glyco_hydro_36"/>
</dbReference>
<sequence>MEIMMSQTLTWNAGPVSMAFEYADGQPVVMRALEINGVSVQFPESTPIAEVMTTDTGHMISCNKLTHTVIGRELRYSSHQTNTTGYRSELKIVLEDEDRDLEVTVRYSVDERSPMVQTDVTVTNMGLEPVLLDSVTSWSSTFGIPANADEGTESGLEHWDLLEGRFDWLAEGRWSRKSLRELLPAIGQELTNVDPRQSHQVVSTGTWSTGTNVPLAILESKAMKLAWLFQIEHNGAWRWDVQDNTADGCVALSGPTNENHAWFKELHLGESFTTVPASFTIAHDFDGVIANVTDYRREVRSPHVDNVEPSVVFNDYMNTIYGDPTTEKELPLIEAAGKAGIEIFVIDCGWYDDTGNWWPSVGEWMPSKTRFPGEKGIVEVIDAIKDAGMIPGIWIEPEVIGVKSPMAQKLPDSAFFQRHGKRVVEQERYLLDLRDPAARRHLDSVIDRLVGEYGIGYFKFDYNVSPGAGTDYDADAPGAGLLGHNRAYSDWIDGLRERYPDVILENCSSGGMREDFAQTSRFQVQSTSDQQDFRLYPVIAAASPMMVLPEQAASWAYPQSDMGAEETAFNINTTFLGRFFLSGYLNRMNERQLAWVQEGVNAYKKHVQPVIGESKPFWPMGLPGWNDKVLALGLDAGDRALATVWSRDSEGGDVRLHLDRWAGRAGEVSAVYPVDGYAQWPVHWDAASGELVVTVPSDGGYVSRTFEVNFN</sequence>
<dbReference type="GO" id="GO:0016052">
    <property type="term" value="P:carbohydrate catabolic process"/>
    <property type="evidence" value="ECO:0007669"/>
    <property type="project" value="InterPro"/>
</dbReference>
<dbReference type="GO" id="GO:0004557">
    <property type="term" value="F:alpha-galactosidase activity"/>
    <property type="evidence" value="ECO:0007669"/>
    <property type="project" value="UniProtKB-EC"/>
</dbReference>
<accession>A7A4N8</accession>
<evidence type="ECO:0000256" key="1">
    <source>
        <dbReference type="ARBA" id="ARBA00001255"/>
    </source>
</evidence>
<dbReference type="InterPro" id="IPR038417">
    <property type="entry name" value="Alpga-gal_N_sf"/>
</dbReference>
<dbReference type="Gene3D" id="2.70.98.60">
    <property type="entry name" value="alpha-galactosidase from lactobacil brevis"/>
    <property type="match status" value="1"/>
</dbReference>
<feature type="domain" description="Glycosyl hydrolase family 36 N-terminal" evidence="5">
    <location>
        <begin position="74"/>
        <end position="142"/>
    </location>
</feature>
<reference evidence="6 7" key="1">
    <citation type="submission" date="2007-04" db="EMBL/GenBank/DDBJ databases">
        <authorList>
            <person name="Fulton L."/>
            <person name="Clifton S."/>
            <person name="Fulton B."/>
            <person name="Xu J."/>
            <person name="Minx P."/>
            <person name="Pepin K.H."/>
            <person name="Johnson M."/>
            <person name="Thiruvilangam P."/>
            <person name="Bhonagiri V."/>
            <person name="Nash W.E."/>
            <person name="Mardis E.R."/>
            <person name="Wilson R.K."/>
        </authorList>
    </citation>
    <scope>NUCLEOTIDE SEQUENCE [LARGE SCALE GENOMIC DNA]</scope>
    <source>
        <strain evidence="6 7">L2-32</strain>
    </source>
</reference>
<dbReference type="HOGENOM" id="CLU_018331_0_0_11"/>
<dbReference type="PANTHER" id="PTHR43053">
    <property type="entry name" value="GLYCOSIDASE FAMILY 31"/>
    <property type="match status" value="1"/>
</dbReference>
<protein>
    <recommendedName>
        <fullName evidence="2">alpha-galactosidase</fullName>
        <ecNumber evidence="2">3.2.1.22</ecNumber>
    </recommendedName>
</protein>
<dbReference type="SUPFAM" id="SSF51445">
    <property type="entry name" value="(Trans)glycosidases"/>
    <property type="match status" value="1"/>
</dbReference>
<evidence type="ECO:0000313" key="7">
    <source>
        <dbReference type="Proteomes" id="UP000003773"/>
    </source>
</evidence>
<keyword evidence="3" id="KW-0378">Hydrolase</keyword>
<evidence type="ECO:0000256" key="4">
    <source>
        <dbReference type="ARBA" id="ARBA00023295"/>
    </source>
</evidence>
<dbReference type="AlphaFoldDB" id="A7A4N8"/>
<dbReference type="InterPro" id="IPR050985">
    <property type="entry name" value="Alpha-glycosidase_related"/>
</dbReference>
<gene>
    <name evidence="6" type="ORF">BIFADO_00800</name>
</gene>
<evidence type="ECO:0000256" key="3">
    <source>
        <dbReference type="ARBA" id="ARBA00022801"/>
    </source>
</evidence>
<comment type="caution">
    <text evidence="6">The sequence shown here is derived from an EMBL/GenBank/DDBJ whole genome shotgun (WGS) entry which is preliminary data.</text>
</comment>
<dbReference type="InterPro" id="IPR017853">
    <property type="entry name" value="GH"/>
</dbReference>
<dbReference type="Pfam" id="PF02065">
    <property type="entry name" value="Melibiase"/>
    <property type="match status" value="1"/>
</dbReference>
<dbReference type="PANTHER" id="PTHR43053:SF3">
    <property type="entry name" value="ALPHA-GALACTOSIDASE C-RELATED"/>
    <property type="match status" value="1"/>
</dbReference>
<dbReference type="EMBL" id="AAXD02000018">
    <property type="protein sequence ID" value="EDN83871.1"/>
    <property type="molecule type" value="Genomic_DNA"/>
</dbReference>
<evidence type="ECO:0000259" key="5">
    <source>
        <dbReference type="Pfam" id="PF16875"/>
    </source>
</evidence>
<dbReference type="Gene3D" id="3.20.20.70">
    <property type="entry name" value="Aldolase class I"/>
    <property type="match status" value="1"/>
</dbReference>
<dbReference type="InterPro" id="IPR031704">
    <property type="entry name" value="Glyco_hydro_36_N"/>
</dbReference>
<evidence type="ECO:0000313" key="6">
    <source>
        <dbReference type="EMBL" id="EDN83871.1"/>
    </source>
</evidence>
<dbReference type="CDD" id="cd14791">
    <property type="entry name" value="GH36"/>
    <property type="match status" value="1"/>
</dbReference>
<dbReference type="Pfam" id="PF16875">
    <property type="entry name" value="Glyco_hydro_36N"/>
    <property type="match status" value="1"/>
</dbReference>
<reference evidence="6 7" key="2">
    <citation type="submission" date="2007-05" db="EMBL/GenBank/DDBJ databases">
        <title>Draft genome sequence of Bifidobacterium adolescentis (L2-32).</title>
        <authorList>
            <person name="Sudarsanam P."/>
            <person name="Ley R."/>
            <person name="Guruge J."/>
            <person name="Turnbaugh P.J."/>
            <person name="Mahowald M."/>
            <person name="Liep D."/>
            <person name="Gordon J."/>
        </authorList>
    </citation>
    <scope>NUCLEOTIDE SEQUENCE [LARGE SCALE GENOMIC DNA]</scope>
    <source>
        <strain evidence="6 7">L2-32</strain>
    </source>
</reference>
<comment type="catalytic activity">
    <reaction evidence="1">
        <text>Hydrolysis of terminal, non-reducing alpha-D-galactose residues in alpha-D-galactosides, including galactose oligosaccharides, galactomannans and galactolipids.</text>
        <dbReference type="EC" id="3.2.1.22"/>
    </reaction>
</comment>
<dbReference type="EC" id="3.2.1.22" evidence="2"/>
<evidence type="ECO:0000256" key="2">
    <source>
        <dbReference type="ARBA" id="ARBA00012755"/>
    </source>
</evidence>
<name>A7A4N8_BIFAD</name>
<dbReference type="PRINTS" id="PR00743">
    <property type="entry name" value="GLHYDRLASE36"/>
</dbReference>
<dbReference type="Proteomes" id="UP000003773">
    <property type="component" value="Unassembled WGS sequence"/>
</dbReference>